<dbReference type="InterPro" id="IPR005814">
    <property type="entry name" value="Aminotrans_3"/>
</dbReference>
<keyword evidence="7" id="KW-1185">Reference proteome</keyword>
<dbReference type="NCBIfam" id="TIGR00707">
    <property type="entry name" value="argD"/>
    <property type="match status" value="1"/>
</dbReference>
<comment type="pathway">
    <text evidence="5">Amino-acid biosynthesis; L-arginine biosynthesis; N(2)-acetyl-L-ornithine from L-glutamate: step 4/4.</text>
</comment>
<dbReference type="UniPathway" id="UPA00068">
    <property type="reaction ID" value="UER00109"/>
</dbReference>
<feature type="binding site" evidence="5">
    <location>
        <begin position="220"/>
        <end position="223"/>
    </location>
    <ligand>
        <name>pyridoxal 5'-phosphate</name>
        <dbReference type="ChEBI" id="CHEBI:597326"/>
    </ligand>
</feature>
<keyword evidence="2 5" id="KW-0028">Amino-acid biosynthesis</keyword>
<dbReference type="GO" id="GO:0005737">
    <property type="term" value="C:cytoplasm"/>
    <property type="evidence" value="ECO:0007669"/>
    <property type="project" value="UniProtKB-SubCell"/>
</dbReference>
<comment type="subcellular location">
    <subcellularLocation>
        <location evidence="5">Cytoplasm</location>
    </subcellularLocation>
</comment>
<comment type="miscellaneous">
    <text evidence="5">May also have succinyldiaminopimelate aminotransferase activity, thus carrying out the corresponding step in lysine biosynthesis.</text>
</comment>
<dbReference type="Gene3D" id="3.90.1150.10">
    <property type="entry name" value="Aspartate Aminotransferase, domain 1"/>
    <property type="match status" value="1"/>
</dbReference>
<keyword evidence="1 5" id="KW-0032">Aminotransferase</keyword>
<dbReference type="PROSITE" id="PS00600">
    <property type="entry name" value="AA_TRANSFER_CLASS_3"/>
    <property type="match status" value="1"/>
</dbReference>
<dbReference type="PANTHER" id="PTHR11986:SF79">
    <property type="entry name" value="ACETYLORNITHINE AMINOTRANSFERASE, MITOCHONDRIAL"/>
    <property type="match status" value="1"/>
</dbReference>
<evidence type="ECO:0000256" key="1">
    <source>
        <dbReference type="ARBA" id="ARBA00022576"/>
    </source>
</evidence>
<dbReference type="HAMAP" id="MF_01107">
    <property type="entry name" value="ArgD_aminotrans_3"/>
    <property type="match status" value="1"/>
</dbReference>
<evidence type="ECO:0000256" key="2">
    <source>
        <dbReference type="ARBA" id="ARBA00022605"/>
    </source>
</evidence>
<dbReference type="EC" id="2.6.1.11" evidence="5"/>
<evidence type="ECO:0000256" key="5">
    <source>
        <dbReference type="HAMAP-Rule" id="MF_01107"/>
    </source>
</evidence>
<gene>
    <name evidence="5" type="primary">argD</name>
    <name evidence="6" type="ORF">EDC19_0840</name>
</gene>
<feature type="binding site" evidence="5">
    <location>
        <position position="135"/>
    </location>
    <ligand>
        <name>pyridoxal 5'-phosphate</name>
        <dbReference type="ChEBI" id="CHEBI:597326"/>
    </ligand>
</feature>
<comment type="similarity">
    <text evidence="5">Belongs to the class-III pyridoxal-phosphate-dependent aminotransferase family. ArgD subfamily.</text>
</comment>
<dbReference type="InterPro" id="IPR015422">
    <property type="entry name" value="PyrdxlP-dep_Trfase_small"/>
</dbReference>
<dbReference type="FunFam" id="3.40.640.10:FF:000004">
    <property type="entry name" value="Acetylornithine aminotransferase"/>
    <property type="match status" value="1"/>
</dbReference>
<organism evidence="6 7">
    <name type="scientific">Natranaerovirga hydrolytica</name>
    <dbReference type="NCBI Taxonomy" id="680378"/>
    <lineage>
        <taxon>Bacteria</taxon>
        <taxon>Bacillati</taxon>
        <taxon>Bacillota</taxon>
        <taxon>Clostridia</taxon>
        <taxon>Lachnospirales</taxon>
        <taxon>Natranaerovirgaceae</taxon>
        <taxon>Natranaerovirga</taxon>
    </lineage>
</organism>
<dbReference type="PANTHER" id="PTHR11986">
    <property type="entry name" value="AMINOTRANSFERASE CLASS III"/>
    <property type="match status" value="1"/>
</dbReference>
<dbReference type="EMBL" id="SMGQ01000011">
    <property type="protein sequence ID" value="TCK98420.1"/>
    <property type="molecule type" value="Genomic_DNA"/>
</dbReference>
<feature type="binding site" evidence="5">
    <location>
        <position position="277"/>
    </location>
    <ligand>
        <name>N(2)-acetyl-L-ornithine</name>
        <dbReference type="ChEBI" id="CHEBI:57805"/>
    </ligand>
</feature>
<comment type="subunit">
    <text evidence="5">Homodimer.</text>
</comment>
<reference evidence="6 7" key="1">
    <citation type="submission" date="2019-03" db="EMBL/GenBank/DDBJ databases">
        <title>Genomic Encyclopedia of Type Strains, Phase IV (KMG-IV): sequencing the most valuable type-strain genomes for metagenomic binning, comparative biology and taxonomic classification.</title>
        <authorList>
            <person name="Goeker M."/>
        </authorList>
    </citation>
    <scope>NUCLEOTIDE SEQUENCE [LARGE SCALE GENOMIC DNA]</scope>
    <source>
        <strain evidence="6 7">DSM 24176</strain>
    </source>
</reference>
<dbReference type="AlphaFoldDB" id="A0A4R1N0I8"/>
<evidence type="ECO:0000313" key="7">
    <source>
        <dbReference type="Proteomes" id="UP000294545"/>
    </source>
</evidence>
<dbReference type="Gene3D" id="3.40.640.10">
    <property type="entry name" value="Type I PLP-dependent aspartate aminotransferase-like (Major domain)"/>
    <property type="match status" value="1"/>
</dbReference>
<feature type="binding site" evidence="5">
    <location>
        <position position="138"/>
    </location>
    <ligand>
        <name>N(2)-acetyl-L-ornithine</name>
        <dbReference type="ChEBI" id="CHEBI:57805"/>
    </ligand>
</feature>
<dbReference type="GO" id="GO:0006526">
    <property type="term" value="P:L-arginine biosynthetic process"/>
    <property type="evidence" value="ECO:0007669"/>
    <property type="project" value="UniProtKB-UniRule"/>
</dbReference>
<keyword evidence="5" id="KW-0963">Cytoplasm</keyword>
<dbReference type="InterPro" id="IPR050103">
    <property type="entry name" value="Class-III_PLP-dep_AT"/>
</dbReference>
<dbReference type="InterPro" id="IPR015421">
    <property type="entry name" value="PyrdxlP-dep_Trfase_major"/>
</dbReference>
<dbReference type="GO" id="GO:0042802">
    <property type="term" value="F:identical protein binding"/>
    <property type="evidence" value="ECO:0007669"/>
    <property type="project" value="TreeGrafter"/>
</dbReference>
<dbReference type="SUPFAM" id="SSF53383">
    <property type="entry name" value="PLP-dependent transferases"/>
    <property type="match status" value="1"/>
</dbReference>
<name>A0A4R1N0I8_9FIRM</name>
<feature type="binding site" evidence="5">
    <location>
        <position position="278"/>
    </location>
    <ligand>
        <name>pyridoxal 5'-phosphate</name>
        <dbReference type="ChEBI" id="CHEBI:597326"/>
    </ligand>
</feature>
<comment type="catalytic activity">
    <reaction evidence="5">
        <text>N(2)-acetyl-L-ornithine + 2-oxoglutarate = N-acetyl-L-glutamate 5-semialdehyde + L-glutamate</text>
        <dbReference type="Rhea" id="RHEA:18049"/>
        <dbReference type="ChEBI" id="CHEBI:16810"/>
        <dbReference type="ChEBI" id="CHEBI:29123"/>
        <dbReference type="ChEBI" id="CHEBI:29985"/>
        <dbReference type="ChEBI" id="CHEBI:57805"/>
        <dbReference type="EC" id="2.6.1.11"/>
    </reaction>
</comment>
<feature type="modified residue" description="N6-(pyridoxal phosphate)lysine" evidence="5">
    <location>
        <position position="249"/>
    </location>
</feature>
<keyword evidence="3 5" id="KW-0808">Transferase</keyword>
<dbReference type="InterPro" id="IPR004636">
    <property type="entry name" value="AcOrn/SuccOrn_fam"/>
</dbReference>
<dbReference type="PIRSF" id="PIRSF000521">
    <property type="entry name" value="Transaminase_4ab_Lys_Orn"/>
    <property type="match status" value="1"/>
</dbReference>
<comment type="caution">
    <text evidence="5">Lacks conserved residue(s) required for the propagation of feature annotation.</text>
</comment>
<dbReference type="InterPro" id="IPR049704">
    <property type="entry name" value="Aminotrans_3_PPA_site"/>
</dbReference>
<dbReference type="GO" id="GO:0030170">
    <property type="term" value="F:pyridoxal phosphate binding"/>
    <property type="evidence" value="ECO:0007669"/>
    <property type="project" value="InterPro"/>
</dbReference>
<dbReference type="NCBIfam" id="NF002325">
    <property type="entry name" value="PRK01278.1"/>
    <property type="match status" value="1"/>
</dbReference>
<keyword evidence="4 5" id="KW-0663">Pyridoxal phosphate</keyword>
<keyword evidence="5" id="KW-0055">Arginine biosynthesis</keyword>
<sequence length="397" mass="43637">MDLVKKGQKIMMSNYQPFPVVFETGDGVYLYDIEGNQYLDFTAGIAVNALGYQDKDLQEALKNQIDKYTHCSNFYYNEPCIEAAELLTKLSGLDRVFFSNSGSEANEGAIKLARKYGFLNKGEDCNKVISLKQSFHGRTLGSLAATGQTKYHKGFMPLIPGVIHVEANHIEAIKNAIDDNVCAIMLEVIQGEGGINPLEQTYLEQVKALCEAHNIILIFDEVQTGIGRTGELFAFQKYGIQPDIMTLAKGLGAGVPIGAIVAKEFVGQVFTPGDHATTYGGNPLVTTAAKVVLEKVSKRAFLDHINTVGEYFEKQLKALVTQYDFVLEQRGLGLMQGIAVSLPVKEVVKKALANQLLLTSAGSNVVRFVPPLIIEEKHIDEMIDILKRVLKEVSDEN</sequence>
<accession>A0A4R1N0I8</accession>
<evidence type="ECO:0000256" key="3">
    <source>
        <dbReference type="ARBA" id="ARBA00022679"/>
    </source>
</evidence>
<dbReference type="CDD" id="cd00610">
    <property type="entry name" value="OAT_like"/>
    <property type="match status" value="1"/>
</dbReference>
<evidence type="ECO:0000313" key="6">
    <source>
        <dbReference type="EMBL" id="TCK98420.1"/>
    </source>
</evidence>
<evidence type="ECO:0000256" key="4">
    <source>
        <dbReference type="ARBA" id="ARBA00022898"/>
    </source>
</evidence>
<proteinExistence type="inferred from homology"/>
<dbReference type="Proteomes" id="UP000294545">
    <property type="component" value="Unassembled WGS sequence"/>
</dbReference>
<dbReference type="RefSeq" id="WP_132280957.1">
    <property type="nucleotide sequence ID" value="NZ_SMGQ01000011.1"/>
</dbReference>
<dbReference type="Pfam" id="PF00202">
    <property type="entry name" value="Aminotran_3"/>
    <property type="match status" value="1"/>
</dbReference>
<comment type="caution">
    <text evidence="6">The sequence shown here is derived from an EMBL/GenBank/DDBJ whole genome shotgun (WGS) entry which is preliminary data.</text>
</comment>
<dbReference type="OrthoDB" id="9807885at2"/>
<comment type="cofactor">
    <cofactor evidence="5">
        <name>pyridoxal 5'-phosphate</name>
        <dbReference type="ChEBI" id="CHEBI:597326"/>
    </cofactor>
    <text evidence="5">Binds 1 pyridoxal phosphate per subunit.</text>
</comment>
<dbReference type="GO" id="GO:0003992">
    <property type="term" value="F:N2-acetyl-L-ornithine:2-oxoglutarate 5-aminotransferase activity"/>
    <property type="evidence" value="ECO:0007669"/>
    <property type="project" value="UniProtKB-UniRule"/>
</dbReference>
<protein>
    <recommendedName>
        <fullName evidence="5">Acetylornithine aminotransferase</fullName>
        <shortName evidence="5">ACOAT</shortName>
        <ecNumber evidence="5">2.6.1.11</ecNumber>
    </recommendedName>
</protein>
<dbReference type="InterPro" id="IPR015424">
    <property type="entry name" value="PyrdxlP-dep_Trfase"/>
</dbReference>